<dbReference type="Pfam" id="PF08198">
    <property type="entry name" value="Thymopoietin"/>
    <property type="match status" value="1"/>
</dbReference>
<keyword evidence="5" id="KW-0007">Acetylation</keyword>
<dbReference type="FunFam" id="1.10.720.40:FF:000001">
    <property type="entry name" value="LEM domain containing 2, isoform CRA_a"/>
    <property type="match status" value="1"/>
</dbReference>
<dbReference type="PROSITE" id="PS50954">
    <property type="entry name" value="LEM"/>
    <property type="match status" value="1"/>
</dbReference>
<dbReference type="InterPro" id="IPR003887">
    <property type="entry name" value="LEM_dom"/>
</dbReference>
<keyword evidence="3" id="KW-0488">Methylation</keyword>
<feature type="compositionally biased region" description="Polar residues" evidence="8">
    <location>
        <begin position="134"/>
        <end position="162"/>
    </location>
</feature>
<dbReference type="InterPro" id="IPR011015">
    <property type="entry name" value="LEM/LEM-like_dom_sf"/>
</dbReference>
<comment type="caution">
    <text evidence="12">The sequence shown here is derived from an EMBL/GenBank/DDBJ whole genome shotgun (WGS) entry which is preliminary data.</text>
</comment>
<dbReference type="PROSITE" id="PS50955">
    <property type="entry name" value="LEM_LIKE"/>
    <property type="match status" value="1"/>
</dbReference>
<dbReference type="SMART" id="SM00540">
    <property type="entry name" value="LEM"/>
    <property type="match status" value="1"/>
</dbReference>
<keyword evidence="9" id="KW-1133">Transmembrane helix</keyword>
<keyword evidence="7" id="KW-0539">Nucleus</keyword>
<dbReference type="CDD" id="cd12940">
    <property type="entry name" value="LEM_LAP2_LEMD1"/>
    <property type="match status" value="1"/>
</dbReference>
<dbReference type="EMBL" id="JAINUG010000023">
    <property type="protein sequence ID" value="KAJ8411326.1"/>
    <property type="molecule type" value="Genomic_DNA"/>
</dbReference>
<keyword evidence="9" id="KW-0472">Membrane</keyword>
<evidence type="ECO:0000259" key="11">
    <source>
        <dbReference type="PROSITE" id="PS50955"/>
    </source>
</evidence>
<evidence type="ECO:0000256" key="8">
    <source>
        <dbReference type="SAM" id="MobiDB-lite"/>
    </source>
</evidence>
<dbReference type="CDD" id="cd12935">
    <property type="entry name" value="LEM_like"/>
    <property type="match status" value="1"/>
</dbReference>
<evidence type="ECO:0000256" key="4">
    <source>
        <dbReference type="ARBA" id="ARBA00022553"/>
    </source>
</evidence>
<feature type="compositionally biased region" description="Basic and acidic residues" evidence="8">
    <location>
        <begin position="199"/>
        <end position="211"/>
    </location>
</feature>
<evidence type="ECO:0000313" key="12">
    <source>
        <dbReference type="EMBL" id="KAJ8411326.1"/>
    </source>
</evidence>
<name>A0AAD7WVQ0_9TELE</name>
<keyword evidence="9" id="KW-0812">Transmembrane</keyword>
<protein>
    <recommendedName>
        <fullName evidence="14">Thymopoietin</fullName>
    </recommendedName>
</protein>
<dbReference type="GO" id="GO:0005635">
    <property type="term" value="C:nuclear envelope"/>
    <property type="evidence" value="ECO:0007669"/>
    <property type="project" value="UniProtKB-ARBA"/>
</dbReference>
<feature type="domain" description="LEM" evidence="10">
    <location>
        <begin position="94"/>
        <end position="138"/>
    </location>
</feature>
<evidence type="ECO:0000259" key="10">
    <source>
        <dbReference type="PROSITE" id="PS50954"/>
    </source>
</evidence>
<dbReference type="PANTHER" id="PTHR12019">
    <property type="entry name" value="LAMINA-ASSOCIATED POLYPEPTIDE THYMOPOIETIN"/>
    <property type="match status" value="1"/>
</dbReference>
<gene>
    <name evidence="12" type="ORF">AAFF_G00173320</name>
</gene>
<sequence>MSEFLEDPSILTKEKLKSELLAHNVALPSGEQRKDVYVQLYLDTLTVQNREKDRVTDTFSSDEDLDLPPPVVANKSRSGRKATRKTDKPRQTDDVDVTDLSDESLKEQLEKYGVNAGPVVASTRELYETKLQKLSEQGSPGPPSTTLKTKVNSNQNGNTDSDQYSDKEEEERAEPEPEPEAEAVPLVERPVRSRGRTARHPDQSPVEERLMEGGQTSSMNGKDVLNEMFPTSPTGISATCRRPIRGAAGRPVKESDFWLDESLLCRRELTERSYSYNESRAGQLSSFSLATAPPGGRTRERHFLPVWLQLLFLCAVAGLLFYIYQAMEANELNPFGRRPLSPAATPGSP</sequence>
<dbReference type="SUPFAM" id="SSF63451">
    <property type="entry name" value="LEM domain"/>
    <property type="match status" value="2"/>
</dbReference>
<dbReference type="AlphaFoldDB" id="A0AAD7WVQ0"/>
<accession>A0AAD7WVQ0</accession>
<reference evidence="12" key="1">
    <citation type="journal article" date="2023" name="Science">
        <title>Genome structures resolve the early diversification of teleost fishes.</title>
        <authorList>
            <person name="Parey E."/>
            <person name="Louis A."/>
            <person name="Montfort J."/>
            <person name="Bouchez O."/>
            <person name="Roques C."/>
            <person name="Iampietro C."/>
            <person name="Lluch J."/>
            <person name="Castinel A."/>
            <person name="Donnadieu C."/>
            <person name="Desvignes T."/>
            <person name="Floi Bucao C."/>
            <person name="Jouanno E."/>
            <person name="Wen M."/>
            <person name="Mejri S."/>
            <person name="Dirks R."/>
            <person name="Jansen H."/>
            <person name="Henkel C."/>
            <person name="Chen W.J."/>
            <person name="Zahm M."/>
            <person name="Cabau C."/>
            <person name="Klopp C."/>
            <person name="Thompson A.W."/>
            <person name="Robinson-Rechavi M."/>
            <person name="Braasch I."/>
            <person name="Lecointre G."/>
            <person name="Bobe J."/>
            <person name="Postlethwait J.H."/>
            <person name="Berthelot C."/>
            <person name="Roest Crollius H."/>
            <person name="Guiguen Y."/>
        </authorList>
    </citation>
    <scope>NUCLEOTIDE SEQUENCE</scope>
    <source>
        <strain evidence="12">NC1722</strain>
    </source>
</reference>
<feature type="region of interest" description="Disordered" evidence="8">
    <location>
        <begin position="51"/>
        <end position="101"/>
    </location>
</feature>
<feature type="compositionally biased region" description="Basic and acidic residues" evidence="8">
    <location>
        <begin position="84"/>
        <end position="93"/>
    </location>
</feature>
<evidence type="ECO:0000313" key="13">
    <source>
        <dbReference type="Proteomes" id="UP001221898"/>
    </source>
</evidence>
<dbReference type="Proteomes" id="UP001221898">
    <property type="component" value="Unassembled WGS sequence"/>
</dbReference>
<comment type="similarity">
    <text evidence="2">Belongs to the LEM family.</text>
</comment>
<dbReference type="SMART" id="SM01261">
    <property type="entry name" value="Thymopoietin"/>
    <property type="match status" value="1"/>
</dbReference>
<evidence type="ECO:0000256" key="1">
    <source>
        <dbReference type="ARBA" id="ARBA00004123"/>
    </source>
</evidence>
<evidence type="ECO:0000256" key="3">
    <source>
        <dbReference type="ARBA" id="ARBA00022481"/>
    </source>
</evidence>
<dbReference type="PANTHER" id="PTHR12019:SF21">
    <property type="entry name" value="THYMOPOIETIN A"/>
    <property type="match status" value="1"/>
</dbReference>
<feature type="region of interest" description="Disordered" evidence="8">
    <location>
        <begin position="133"/>
        <end position="221"/>
    </location>
</feature>
<feature type="transmembrane region" description="Helical" evidence="9">
    <location>
        <begin position="306"/>
        <end position="324"/>
    </location>
</feature>
<dbReference type="GO" id="GO:0003677">
    <property type="term" value="F:DNA binding"/>
    <property type="evidence" value="ECO:0007669"/>
    <property type="project" value="UniProtKB-KW"/>
</dbReference>
<dbReference type="InterPro" id="IPR051656">
    <property type="entry name" value="LEM_domain"/>
</dbReference>
<evidence type="ECO:0008006" key="14">
    <source>
        <dbReference type="Google" id="ProtNLM"/>
    </source>
</evidence>
<feature type="compositionally biased region" description="Acidic residues" evidence="8">
    <location>
        <begin position="167"/>
        <end position="181"/>
    </location>
</feature>
<dbReference type="FunFam" id="1.10.720.40:FF:000002">
    <property type="entry name" value="Thymopoietin isoform alpha"/>
    <property type="match status" value="1"/>
</dbReference>
<comment type="subcellular location">
    <subcellularLocation>
        <location evidence="1">Nucleus</location>
    </subcellularLocation>
</comment>
<keyword evidence="6" id="KW-0238">DNA-binding</keyword>
<evidence type="ECO:0000256" key="7">
    <source>
        <dbReference type="ARBA" id="ARBA00023242"/>
    </source>
</evidence>
<organism evidence="12 13">
    <name type="scientific">Aldrovandia affinis</name>
    <dbReference type="NCBI Taxonomy" id="143900"/>
    <lineage>
        <taxon>Eukaryota</taxon>
        <taxon>Metazoa</taxon>
        <taxon>Chordata</taxon>
        <taxon>Craniata</taxon>
        <taxon>Vertebrata</taxon>
        <taxon>Euteleostomi</taxon>
        <taxon>Actinopterygii</taxon>
        <taxon>Neopterygii</taxon>
        <taxon>Teleostei</taxon>
        <taxon>Notacanthiformes</taxon>
        <taxon>Halosauridae</taxon>
        <taxon>Aldrovandia</taxon>
    </lineage>
</organism>
<dbReference type="Pfam" id="PF03020">
    <property type="entry name" value="LEM"/>
    <property type="match status" value="1"/>
</dbReference>
<evidence type="ECO:0000256" key="9">
    <source>
        <dbReference type="SAM" id="Phobius"/>
    </source>
</evidence>
<proteinExistence type="inferred from homology"/>
<keyword evidence="4" id="KW-0597">Phosphoprotein</keyword>
<evidence type="ECO:0000256" key="5">
    <source>
        <dbReference type="ARBA" id="ARBA00022990"/>
    </source>
</evidence>
<evidence type="ECO:0000256" key="6">
    <source>
        <dbReference type="ARBA" id="ARBA00023125"/>
    </source>
</evidence>
<feature type="domain" description="LEM-like" evidence="11">
    <location>
        <begin position="5"/>
        <end position="48"/>
    </location>
</feature>
<dbReference type="Gene3D" id="1.10.720.40">
    <property type="match status" value="2"/>
</dbReference>
<evidence type="ECO:0000256" key="2">
    <source>
        <dbReference type="ARBA" id="ARBA00007744"/>
    </source>
</evidence>
<keyword evidence="13" id="KW-1185">Reference proteome</keyword>
<dbReference type="InterPro" id="IPR013146">
    <property type="entry name" value="LEM-like_dom"/>
</dbReference>